<organism evidence="1 2">
    <name type="scientific">Naganishia adeliensis</name>
    <dbReference type="NCBI Taxonomy" id="92952"/>
    <lineage>
        <taxon>Eukaryota</taxon>
        <taxon>Fungi</taxon>
        <taxon>Dikarya</taxon>
        <taxon>Basidiomycota</taxon>
        <taxon>Agaricomycotina</taxon>
        <taxon>Tremellomycetes</taxon>
        <taxon>Filobasidiales</taxon>
        <taxon>Filobasidiaceae</taxon>
        <taxon>Naganishia</taxon>
    </lineage>
</organism>
<reference evidence="1" key="1">
    <citation type="submission" date="2023-04" db="EMBL/GenBank/DDBJ databases">
        <title>Draft Genome sequencing of Naganishia species isolated from polar environments using Oxford Nanopore Technology.</title>
        <authorList>
            <person name="Leo P."/>
            <person name="Venkateswaran K."/>
        </authorList>
    </citation>
    <scope>NUCLEOTIDE SEQUENCE</scope>
    <source>
        <strain evidence="1">MNA-CCFEE 5262</strain>
    </source>
</reference>
<comment type="caution">
    <text evidence="1">The sequence shown here is derived from an EMBL/GenBank/DDBJ whole genome shotgun (WGS) entry which is preliminary data.</text>
</comment>
<proteinExistence type="predicted"/>
<dbReference type="Proteomes" id="UP001230649">
    <property type="component" value="Unassembled WGS sequence"/>
</dbReference>
<accession>A0ACC2X1J9</accession>
<protein>
    <submittedName>
        <fullName evidence="1">Uncharacterized protein</fullName>
    </submittedName>
</protein>
<keyword evidence="2" id="KW-1185">Reference proteome</keyword>
<gene>
    <name evidence="1" type="ORF">QFC20_000432</name>
</gene>
<dbReference type="EMBL" id="JASBWS010000002">
    <property type="protein sequence ID" value="KAJ9117286.1"/>
    <property type="molecule type" value="Genomic_DNA"/>
</dbReference>
<name>A0ACC2X1J9_9TREE</name>
<evidence type="ECO:0000313" key="1">
    <source>
        <dbReference type="EMBL" id="KAJ9117286.1"/>
    </source>
</evidence>
<sequence>MSQPLQGISFIPAEDLHHDLAILQSSPTLLDAFLPPALRRGTITPPAPNGTTVLDHYSCETATSEESVALSRAFVDTARNGALKLVDDGPEGKLGKIGEDIEQVRSRAEQLQQSLEGM</sequence>
<evidence type="ECO:0000313" key="2">
    <source>
        <dbReference type="Proteomes" id="UP001230649"/>
    </source>
</evidence>